<evidence type="ECO:0000313" key="2">
    <source>
        <dbReference type="Proteomes" id="UP001153050"/>
    </source>
</evidence>
<proteinExistence type="predicted"/>
<comment type="caution">
    <text evidence="1">The sequence shown here is derived from an EMBL/GenBank/DDBJ whole genome shotgun (WGS) entry which is preliminary data.</text>
</comment>
<dbReference type="Proteomes" id="UP001153050">
    <property type="component" value="Unassembled WGS sequence"/>
</dbReference>
<gene>
    <name evidence="1" type="ORF">MES5069_370105</name>
</gene>
<reference evidence="1 2" key="1">
    <citation type="submission" date="2022-03" db="EMBL/GenBank/DDBJ databases">
        <authorList>
            <person name="Brunel B."/>
        </authorList>
    </citation>
    <scope>NUCLEOTIDE SEQUENCE [LARGE SCALE GENOMIC DNA]</scope>
    <source>
        <strain evidence="1">STM5069sample</strain>
    </source>
</reference>
<accession>A0ABM9E2V9</accession>
<organism evidence="1 2">
    <name type="scientific">Mesorhizobium escarrei</name>
    <dbReference type="NCBI Taxonomy" id="666018"/>
    <lineage>
        <taxon>Bacteria</taxon>
        <taxon>Pseudomonadati</taxon>
        <taxon>Pseudomonadota</taxon>
        <taxon>Alphaproteobacteria</taxon>
        <taxon>Hyphomicrobiales</taxon>
        <taxon>Phyllobacteriaceae</taxon>
        <taxon>Mesorhizobium</taxon>
    </lineage>
</organism>
<keyword evidence="2" id="KW-1185">Reference proteome</keyword>
<name>A0ABM9E2V9_9HYPH</name>
<protein>
    <submittedName>
        <fullName evidence="1">Uncharacterized protein</fullName>
    </submittedName>
</protein>
<sequence>MPIKPASPLRCHAPVLDAQGGRCDALILRIVLPKIGPDFGVRALVALAGLGGEIFFELAGLAIEGFGVGRRLLLGGDVGPFIGVFGVDLQPFVEPWLGVRLDRVGRAFRFADATVDALVGMDDEHVLALIETVDRTDLDAVHVFAFYAIIGHDIGHQSAPGRPVLSGRRASKRTHKVRSNTVNPRIVFPRCGRLFW</sequence>
<evidence type="ECO:0000313" key="1">
    <source>
        <dbReference type="EMBL" id="CAH2403416.1"/>
    </source>
</evidence>
<dbReference type="EMBL" id="CAKXZT010000132">
    <property type="protein sequence ID" value="CAH2403416.1"/>
    <property type="molecule type" value="Genomic_DNA"/>
</dbReference>